<dbReference type="AlphaFoldDB" id="A0A160VIS9"/>
<gene>
    <name evidence="1" type="ORF">MGWOODY_Mmi1361</name>
</gene>
<dbReference type="EMBL" id="FAXC01000164">
    <property type="protein sequence ID" value="CUV09034.1"/>
    <property type="molecule type" value="Genomic_DNA"/>
</dbReference>
<organism evidence="1">
    <name type="scientific">hydrothermal vent metagenome</name>
    <dbReference type="NCBI Taxonomy" id="652676"/>
    <lineage>
        <taxon>unclassified sequences</taxon>
        <taxon>metagenomes</taxon>
        <taxon>ecological metagenomes</taxon>
    </lineage>
</organism>
<protein>
    <submittedName>
        <fullName evidence="1">Uncharacterized protein</fullName>
    </submittedName>
</protein>
<name>A0A160VIS9_9ZZZZ</name>
<evidence type="ECO:0000313" key="1">
    <source>
        <dbReference type="EMBL" id="CUV09034.1"/>
    </source>
</evidence>
<reference evidence="1" key="1">
    <citation type="submission" date="2015-10" db="EMBL/GenBank/DDBJ databases">
        <authorList>
            <person name="Gilbert D.G."/>
        </authorList>
    </citation>
    <scope>NUCLEOTIDE SEQUENCE</scope>
</reference>
<sequence>MDQPSAQYDLKDWYRRGNSVPTSSETDVFCLPFYKQGDFLG</sequence>
<proteinExistence type="predicted"/>
<accession>A0A160VIS9</accession>